<keyword evidence="11 13" id="KW-0472">Membrane</keyword>
<comment type="caution">
    <text evidence="16">The sequence shown here is derived from an EMBL/GenBank/DDBJ whole genome shotgun (WGS) entry which is preliminary data.</text>
</comment>
<feature type="transmembrane region" description="Helical" evidence="13">
    <location>
        <begin position="189"/>
        <end position="212"/>
    </location>
</feature>
<keyword evidence="12" id="KW-0325">Glycoprotein</keyword>
<dbReference type="FunFam" id="1.10.510.10:FF:000129">
    <property type="entry name" value="cysteine-rich receptor-like protein kinase 10"/>
    <property type="match status" value="1"/>
</dbReference>
<evidence type="ECO:0000256" key="11">
    <source>
        <dbReference type="ARBA" id="ARBA00023136"/>
    </source>
</evidence>
<name>A0A835RX49_VANPL</name>
<dbReference type="InterPro" id="IPR001245">
    <property type="entry name" value="Ser-Thr/Tyr_kinase_cat_dom"/>
</dbReference>
<accession>A0A835RX49</accession>
<organism evidence="16 17">
    <name type="scientific">Vanilla planifolia</name>
    <name type="common">Vanilla</name>
    <dbReference type="NCBI Taxonomy" id="51239"/>
    <lineage>
        <taxon>Eukaryota</taxon>
        <taxon>Viridiplantae</taxon>
        <taxon>Streptophyta</taxon>
        <taxon>Embryophyta</taxon>
        <taxon>Tracheophyta</taxon>
        <taxon>Spermatophyta</taxon>
        <taxon>Magnoliopsida</taxon>
        <taxon>Liliopsida</taxon>
        <taxon>Asparagales</taxon>
        <taxon>Orchidaceae</taxon>
        <taxon>Vanilloideae</taxon>
        <taxon>Vanilleae</taxon>
        <taxon>Vanilla</taxon>
    </lineage>
</organism>
<dbReference type="InterPro" id="IPR038408">
    <property type="entry name" value="GNK2_sf"/>
</dbReference>
<keyword evidence="5" id="KW-0732">Signal</keyword>
<reference evidence="16 17" key="1">
    <citation type="journal article" date="2020" name="Nat. Food">
        <title>A phased Vanilla planifolia genome enables genetic improvement of flavour and production.</title>
        <authorList>
            <person name="Hasing T."/>
            <person name="Tang H."/>
            <person name="Brym M."/>
            <person name="Khazi F."/>
            <person name="Huang T."/>
            <person name="Chambers A.H."/>
        </authorList>
    </citation>
    <scope>NUCLEOTIDE SEQUENCE [LARGE SCALE GENOMIC DNA]</scope>
    <source>
        <tissue evidence="16">Leaf</tissue>
    </source>
</reference>
<dbReference type="PROSITE" id="PS51473">
    <property type="entry name" value="GNK2"/>
    <property type="match status" value="1"/>
</dbReference>
<dbReference type="PANTHER" id="PTHR27006">
    <property type="entry name" value="PROMASTIGOTE SURFACE ANTIGEN PROTEIN PSA"/>
    <property type="match status" value="1"/>
</dbReference>
<dbReference type="InterPro" id="IPR000719">
    <property type="entry name" value="Prot_kinase_dom"/>
</dbReference>
<evidence type="ECO:0000259" key="14">
    <source>
        <dbReference type="PROSITE" id="PS50011"/>
    </source>
</evidence>
<evidence type="ECO:0000313" key="16">
    <source>
        <dbReference type="EMBL" id="KAG0496171.1"/>
    </source>
</evidence>
<dbReference type="GO" id="GO:0005524">
    <property type="term" value="F:ATP binding"/>
    <property type="evidence" value="ECO:0007669"/>
    <property type="project" value="UniProtKB-KW"/>
</dbReference>
<dbReference type="PROSITE" id="PS00108">
    <property type="entry name" value="PROTEIN_KINASE_ST"/>
    <property type="match status" value="1"/>
</dbReference>
<evidence type="ECO:0000256" key="10">
    <source>
        <dbReference type="ARBA" id="ARBA00022989"/>
    </source>
</evidence>
<dbReference type="EMBL" id="JADCNL010000001">
    <property type="protein sequence ID" value="KAG0496171.1"/>
    <property type="molecule type" value="Genomic_DNA"/>
</dbReference>
<keyword evidence="6" id="KW-0677">Repeat</keyword>
<dbReference type="Pfam" id="PF01657">
    <property type="entry name" value="Stress-antifung"/>
    <property type="match status" value="1"/>
</dbReference>
<dbReference type="InterPro" id="IPR002902">
    <property type="entry name" value="GNK2"/>
</dbReference>
<keyword evidence="3" id="KW-0808">Transferase</keyword>
<evidence type="ECO:0000256" key="12">
    <source>
        <dbReference type="ARBA" id="ARBA00023180"/>
    </source>
</evidence>
<evidence type="ECO:0000256" key="13">
    <source>
        <dbReference type="SAM" id="Phobius"/>
    </source>
</evidence>
<dbReference type="Proteomes" id="UP000636800">
    <property type="component" value="Chromosome 1"/>
</dbReference>
<evidence type="ECO:0000256" key="5">
    <source>
        <dbReference type="ARBA" id="ARBA00022729"/>
    </source>
</evidence>
<comment type="subcellular location">
    <subcellularLocation>
        <location evidence="1">Membrane</location>
        <topology evidence="1">Single-pass membrane protein</topology>
    </subcellularLocation>
</comment>
<dbReference type="Gene3D" id="3.30.200.20">
    <property type="entry name" value="Phosphorylase Kinase, domain 1"/>
    <property type="match status" value="1"/>
</dbReference>
<dbReference type="Gene3D" id="3.30.430.20">
    <property type="entry name" value="Gnk2 domain, C-X8-C-X2-C motif"/>
    <property type="match status" value="1"/>
</dbReference>
<keyword evidence="8" id="KW-0418">Kinase</keyword>
<evidence type="ECO:0000256" key="2">
    <source>
        <dbReference type="ARBA" id="ARBA00022527"/>
    </source>
</evidence>
<evidence type="ECO:0000313" key="17">
    <source>
        <dbReference type="Proteomes" id="UP000636800"/>
    </source>
</evidence>
<dbReference type="SUPFAM" id="SSF56112">
    <property type="entry name" value="Protein kinase-like (PK-like)"/>
    <property type="match status" value="1"/>
</dbReference>
<evidence type="ECO:0000259" key="15">
    <source>
        <dbReference type="PROSITE" id="PS51473"/>
    </source>
</evidence>
<dbReference type="Pfam" id="PF07714">
    <property type="entry name" value="PK_Tyr_Ser-Thr"/>
    <property type="match status" value="1"/>
</dbReference>
<keyword evidence="17" id="KW-1185">Reference proteome</keyword>
<evidence type="ECO:0000256" key="9">
    <source>
        <dbReference type="ARBA" id="ARBA00022840"/>
    </source>
</evidence>
<dbReference type="CDD" id="cd23509">
    <property type="entry name" value="Gnk2-like"/>
    <property type="match status" value="1"/>
</dbReference>
<evidence type="ECO:0000256" key="8">
    <source>
        <dbReference type="ARBA" id="ARBA00022777"/>
    </source>
</evidence>
<dbReference type="OrthoDB" id="191192at2759"/>
<dbReference type="PROSITE" id="PS50011">
    <property type="entry name" value="PROTEIN_KINASE_DOM"/>
    <property type="match status" value="1"/>
</dbReference>
<dbReference type="PANTHER" id="PTHR27006:SF606">
    <property type="entry name" value="INTERLEUKIN-1 RECEPTOR-ASSOCIATED KINASE 4"/>
    <property type="match status" value="1"/>
</dbReference>
<keyword evidence="10 13" id="KW-1133">Transmembrane helix</keyword>
<dbReference type="CDD" id="cd14066">
    <property type="entry name" value="STKc_IRAK"/>
    <property type="match status" value="1"/>
</dbReference>
<evidence type="ECO:0000256" key="3">
    <source>
        <dbReference type="ARBA" id="ARBA00022679"/>
    </source>
</evidence>
<dbReference type="GO" id="GO:0006950">
    <property type="term" value="P:response to stress"/>
    <property type="evidence" value="ECO:0007669"/>
    <property type="project" value="UniProtKB-ARBA"/>
</dbReference>
<evidence type="ECO:0000256" key="1">
    <source>
        <dbReference type="ARBA" id="ARBA00004167"/>
    </source>
</evidence>
<proteinExistence type="predicted"/>
<evidence type="ECO:0000256" key="4">
    <source>
        <dbReference type="ARBA" id="ARBA00022692"/>
    </source>
</evidence>
<dbReference type="InterPro" id="IPR011009">
    <property type="entry name" value="Kinase-like_dom_sf"/>
</dbReference>
<evidence type="ECO:0000256" key="6">
    <source>
        <dbReference type="ARBA" id="ARBA00022737"/>
    </source>
</evidence>
<dbReference type="SMART" id="SM00220">
    <property type="entry name" value="S_TKc"/>
    <property type="match status" value="1"/>
</dbReference>
<gene>
    <name evidence="16" type="ORF">HPP92_000862</name>
</gene>
<evidence type="ECO:0008006" key="18">
    <source>
        <dbReference type="Google" id="ProtNLM"/>
    </source>
</evidence>
<keyword evidence="2" id="KW-0723">Serine/threonine-protein kinase</keyword>
<evidence type="ECO:0000256" key="7">
    <source>
        <dbReference type="ARBA" id="ARBA00022741"/>
    </source>
</evidence>
<dbReference type="InterPro" id="IPR008271">
    <property type="entry name" value="Ser/Thr_kinase_AS"/>
</dbReference>
<keyword evidence="4 13" id="KW-0812">Transmembrane</keyword>
<feature type="domain" description="Gnk2-homologous" evidence="15">
    <location>
        <begin position="42"/>
        <end position="152"/>
    </location>
</feature>
<dbReference type="GO" id="GO:0016020">
    <property type="term" value="C:membrane"/>
    <property type="evidence" value="ECO:0007669"/>
    <property type="project" value="UniProtKB-SubCell"/>
</dbReference>
<feature type="domain" description="Protein kinase" evidence="14">
    <location>
        <begin position="205"/>
        <end position="500"/>
    </location>
</feature>
<dbReference type="GO" id="GO:0004674">
    <property type="term" value="F:protein serine/threonine kinase activity"/>
    <property type="evidence" value="ECO:0007669"/>
    <property type="project" value="UniProtKB-KW"/>
</dbReference>
<keyword evidence="9" id="KW-0067">ATP-binding</keyword>
<sequence length="542" mass="59750">MTAQIAAYIVNNSCPGNKSAFVRNELCVLRYADSLFFSVLEASSFAYLFKNNKVGNPVAFKNQVNGMLNGLIQAVMKSELKIAAGMLSISTEPNYQKLPIYGLVWCLMDISQVDCFQCLEQALNGIEGCCGDKFGAGYFTISCIVTYDDHPFFSLSLFQIGGPPERPRGKEHPENPPGAGSRFNNRKKLILAISVSAAILSAFIVLCIILIGRSRLAHRSTPSKRNSLCLHLLQAYSGVLSDGRQIVVKRLSKASGQGLAELRNEAALVAQLQHKNLVKLLGCCIEEEEKLLVVYEYLPNASLDRHLFDPARRAQLEWKRRHVIISGIARGLVYLHNHSRVRIIHRDLKASNVLLDADMNPKIANFGLAKLVGINESQWNTKQITGTFGYMAPEYATRGLYSIKSDVFSYGMVVLEIITGRRNGSFIELGNELNLQTDVWQHWNQGKAEEIIDIGLGGVYNLEEVLRCIHIGLLCLQADPMQRPSMAMVVLMLSTNTEMLSAPSLPAYFTGANPSSVSSESSSSGVSKNDLPLVDQLIASCR</sequence>
<keyword evidence="7" id="KW-0547">Nucleotide-binding</keyword>
<protein>
    <recommendedName>
        <fullName evidence="18">Cysteine-rich receptor-like protein kinase 10</fullName>
    </recommendedName>
</protein>
<dbReference type="AlphaFoldDB" id="A0A835RX49"/>
<dbReference type="Gene3D" id="1.10.510.10">
    <property type="entry name" value="Transferase(Phosphotransferase) domain 1"/>
    <property type="match status" value="1"/>
</dbReference>